<evidence type="ECO:0000313" key="4">
    <source>
        <dbReference type="Proteomes" id="UP001597375"/>
    </source>
</evidence>
<dbReference type="InterPro" id="IPR058710">
    <property type="entry name" value="PEPCK_lobe_2"/>
</dbReference>
<evidence type="ECO:0000259" key="2">
    <source>
        <dbReference type="Pfam" id="PF26300"/>
    </source>
</evidence>
<dbReference type="EMBL" id="JBHUIT010000001">
    <property type="protein sequence ID" value="MFD2255106.1"/>
    <property type="molecule type" value="Genomic_DNA"/>
</dbReference>
<proteinExistence type="predicted"/>
<reference evidence="4" key="1">
    <citation type="journal article" date="2019" name="Int. J. Syst. Evol. Microbiol.">
        <title>The Global Catalogue of Microorganisms (GCM) 10K type strain sequencing project: providing services to taxonomists for standard genome sequencing and annotation.</title>
        <authorList>
            <consortium name="The Broad Institute Genomics Platform"/>
            <consortium name="The Broad Institute Genome Sequencing Center for Infectious Disease"/>
            <person name="Wu L."/>
            <person name="Ma J."/>
        </authorList>
    </citation>
    <scope>NUCLEOTIDE SEQUENCE [LARGE SCALE GENOMIC DNA]</scope>
    <source>
        <strain evidence="4">CGMCC 4.7106</strain>
    </source>
</reference>
<evidence type="ECO:0000256" key="1">
    <source>
        <dbReference type="SAM" id="MobiDB-lite"/>
    </source>
</evidence>
<feature type="region of interest" description="Disordered" evidence="1">
    <location>
        <begin position="779"/>
        <end position="800"/>
    </location>
</feature>
<dbReference type="Pfam" id="PF26300">
    <property type="entry name" value="PEPCK_PPi_lobe_2"/>
    <property type="match status" value="1"/>
</dbReference>
<dbReference type="Proteomes" id="UP001597375">
    <property type="component" value="Unassembled WGS sequence"/>
</dbReference>
<evidence type="ECO:0000313" key="3">
    <source>
        <dbReference type="EMBL" id="MFD2255106.1"/>
    </source>
</evidence>
<sequence length="1161" mass="130814">MQTLKDRIGFTPEGPATSSVDEENRLREFVNLKLAARGYPIVGKEEDYPFLDLGRSLIANFQEKSRLLSDYLCPVDHSIDAFLRSYLGDEIINEVFPEHQSLLPAGALITERHGISRMLSLPPDKDEFKSSILSSYRVNQGVCHNPASDRRTTEGVFHVAEGGLPVPADKKEVPKITFAKLLRAALNPPEEIMTLPFTGTSEAPAKVFVSLLLRPMVMTEVPGFSPEKSMEVRFFAPGNLVSNLDFVESIFGNAGDPYLPDNDARLDTVHWSGHSGCVILAPHLVTMTKKELGLPNIADATDRQKADGMCWSSPDEKYNDGGAFKITCRDKRGVVVTLIADNYYGYCKKEVKTQLSYAANLFGNAEEEHAGGAIAFPSFDLGEDFTLSQYSREVDHRFSDVVELYGDLFDLQPEGYGIDKKFRNLFYVPEDVHIDLHNQSVEWTNNDGPQKISLQPGVTYILPSGYKVEMVKPSTGQRWRLIGTNAEGTFCHKPCTVSGGGKSEISKSLSDAMISGPVLVGDIRKDLDAAEAIINYDFSNRYKVRHDPSKAGRPLLSEERSLGSVLRLFTQNPAYTDEYNAWIETIDRSVRDLVLVIKRFYKSDWGSDWKKRFTVDLINGRPGHELSYRRQRLVSQYLRVGFTEDDSWRTFGIRKDFAPAKKIQTEDDISASIVVPRKAIPGLHPGLRNESIKFVKNCEFRLFQRPDDAIHRGYDKKTESDFSQFGTFFSNYEPINRPDANTMVKDAIRFEQFTKPMRKMLREFTRKQSPDYVISSHQPRIVDGKPTKNPRYLQNRPDLEDPRSGYLAELGARFIRRLPLDAPVPMPVNSVLAGRRNNPPDEAAGIRALAVYNPIHYQELPELFMDFIASLTGKSPSTTGAGSEGALTKGPFNAILPIHDVNAALVSYLLTGYSGFTSAAGHIGRKYRVDHDISLLVPEVWSRMFIEEREPAYLIENGFLEKIEDFEHEGKNIEASRLGYRITESFVTTFFGRMFSAPGSVFTEDMLKPELQSMDDYIDGIDNITSTQRKVALNYFKDGSIDVACPPLKALLNIMAYGNYEGKTLNDSSIRSMFTYESLIASDWYQARIDAKVVVDRSLWERHIAYLTDFLKKPNYQSELERLKVSERLSNAREELKKINTPDYRESLIGTLGADPALVQL</sequence>
<protein>
    <recommendedName>
        <fullName evidence="2">PPi-type phosphoenolpyruvate carboxykinase lobe 2 domain-containing protein</fullName>
    </recommendedName>
</protein>
<feature type="region of interest" description="Disordered" evidence="1">
    <location>
        <begin position="1"/>
        <end position="21"/>
    </location>
</feature>
<feature type="domain" description="PPi-type phosphoenolpyruvate carboxykinase lobe 2" evidence="2">
    <location>
        <begin position="520"/>
        <end position="628"/>
    </location>
</feature>
<name>A0ABW5D525_9BACT</name>
<comment type="caution">
    <text evidence="3">The sequence shown here is derived from an EMBL/GenBank/DDBJ whole genome shotgun (WGS) entry which is preliminary data.</text>
</comment>
<keyword evidence="4" id="KW-1185">Reference proteome</keyword>
<organism evidence="3 4">
    <name type="scientific">Luteolibacter algae</name>
    <dbReference type="NCBI Taxonomy" id="454151"/>
    <lineage>
        <taxon>Bacteria</taxon>
        <taxon>Pseudomonadati</taxon>
        <taxon>Verrucomicrobiota</taxon>
        <taxon>Verrucomicrobiia</taxon>
        <taxon>Verrucomicrobiales</taxon>
        <taxon>Verrucomicrobiaceae</taxon>
        <taxon>Luteolibacter</taxon>
    </lineage>
</organism>
<dbReference type="RefSeq" id="WP_386817768.1">
    <property type="nucleotide sequence ID" value="NZ_JBHUIT010000001.1"/>
</dbReference>
<accession>A0ABW5D525</accession>
<gene>
    <name evidence="3" type="ORF">ACFSSA_00320</name>
</gene>